<dbReference type="GO" id="GO:0005246">
    <property type="term" value="F:calcium channel regulator activity"/>
    <property type="evidence" value="ECO:0007669"/>
    <property type="project" value="TreeGrafter"/>
</dbReference>
<dbReference type="Pfam" id="PF00071">
    <property type="entry name" value="Ras"/>
    <property type="match status" value="1"/>
</dbReference>
<dbReference type="GO" id="GO:0005525">
    <property type="term" value="F:GTP binding"/>
    <property type="evidence" value="ECO:0007669"/>
    <property type="project" value="InterPro"/>
</dbReference>
<comment type="caution">
    <text evidence="4">The sequence shown here is derived from an EMBL/GenBank/DDBJ whole genome shotgun (WGS) entry which is preliminary data.</text>
</comment>
<proteinExistence type="inferred from homology"/>
<dbReference type="GO" id="GO:0005886">
    <property type="term" value="C:plasma membrane"/>
    <property type="evidence" value="ECO:0007669"/>
    <property type="project" value="TreeGrafter"/>
</dbReference>
<dbReference type="AlphaFoldDB" id="A0A8S9ZVZ0"/>
<dbReference type="PRINTS" id="PR00449">
    <property type="entry name" value="RASTRNSFRMNG"/>
</dbReference>
<organism evidence="4 5">
    <name type="scientific">Meloidogyne graminicola</name>
    <dbReference type="NCBI Taxonomy" id="189291"/>
    <lineage>
        <taxon>Eukaryota</taxon>
        <taxon>Metazoa</taxon>
        <taxon>Ecdysozoa</taxon>
        <taxon>Nematoda</taxon>
        <taxon>Chromadorea</taxon>
        <taxon>Rhabditida</taxon>
        <taxon>Tylenchina</taxon>
        <taxon>Tylenchomorpha</taxon>
        <taxon>Tylenchoidea</taxon>
        <taxon>Meloidogynidae</taxon>
        <taxon>Meloidogyninae</taxon>
        <taxon>Meloidogyne</taxon>
    </lineage>
</organism>
<dbReference type="Proteomes" id="UP000605970">
    <property type="component" value="Unassembled WGS sequence"/>
</dbReference>
<gene>
    <name evidence="4" type="ORF">Mgra_00003174</name>
</gene>
<feature type="region of interest" description="Disordered" evidence="3">
    <location>
        <begin position="164"/>
        <end position="194"/>
    </location>
</feature>
<dbReference type="GO" id="GO:0003924">
    <property type="term" value="F:GTPase activity"/>
    <property type="evidence" value="ECO:0007669"/>
    <property type="project" value="InterPro"/>
</dbReference>
<dbReference type="PROSITE" id="PS51419">
    <property type="entry name" value="RAB"/>
    <property type="match status" value="1"/>
</dbReference>
<evidence type="ECO:0000313" key="4">
    <source>
        <dbReference type="EMBL" id="KAF7637430.1"/>
    </source>
</evidence>
<dbReference type="SUPFAM" id="SSF52540">
    <property type="entry name" value="P-loop containing nucleoside triphosphate hydrolases"/>
    <property type="match status" value="1"/>
</dbReference>
<name>A0A8S9ZVZ0_9BILA</name>
<comment type="similarity">
    <text evidence="1">Belongs to the small GTPase superfamily. RGK family.</text>
</comment>
<feature type="compositionally biased region" description="Low complexity" evidence="3">
    <location>
        <begin position="168"/>
        <end position="185"/>
    </location>
</feature>
<dbReference type="Gene3D" id="3.40.50.300">
    <property type="entry name" value="P-loop containing nucleotide triphosphate hydrolases"/>
    <property type="match status" value="1"/>
</dbReference>
<dbReference type="InterPro" id="IPR001806">
    <property type="entry name" value="Small_GTPase"/>
</dbReference>
<reference evidence="4" key="1">
    <citation type="journal article" date="2020" name="Ecol. Evol.">
        <title>Genome structure and content of the rice root-knot nematode (Meloidogyne graminicola).</title>
        <authorList>
            <person name="Phan N.T."/>
            <person name="Danchin E.G.J."/>
            <person name="Klopp C."/>
            <person name="Perfus-Barbeoch L."/>
            <person name="Kozlowski D.K."/>
            <person name="Koutsovoulos G.D."/>
            <person name="Lopez-Roques C."/>
            <person name="Bouchez O."/>
            <person name="Zahm M."/>
            <person name="Besnard G."/>
            <person name="Bellafiore S."/>
        </authorList>
    </citation>
    <scope>NUCLEOTIDE SEQUENCE</scope>
    <source>
        <strain evidence="4">VN-18</strain>
    </source>
</reference>
<keyword evidence="2" id="KW-0597">Phosphoprotein</keyword>
<evidence type="ECO:0000256" key="1">
    <source>
        <dbReference type="ARBA" id="ARBA00008846"/>
    </source>
</evidence>
<dbReference type="SMART" id="SM00175">
    <property type="entry name" value="RAB"/>
    <property type="match status" value="1"/>
</dbReference>
<evidence type="ECO:0000256" key="3">
    <source>
        <dbReference type="SAM" id="MobiDB-lite"/>
    </source>
</evidence>
<dbReference type="InterPro" id="IPR027417">
    <property type="entry name" value="P-loop_NTPase"/>
</dbReference>
<feature type="region of interest" description="Disordered" evidence="3">
    <location>
        <begin position="1"/>
        <end position="29"/>
    </location>
</feature>
<dbReference type="PROSITE" id="PS51421">
    <property type="entry name" value="RAS"/>
    <property type="match status" value="1"/>
</dbReference>
<accession>A0A8S9ZVZ0</accession>
<dbReference type="EMBL" id="JABEBT010000020">
    <property type="protein sequence ID" value="KAF7637430.1"/>
    <property type="molecule type" value="Genomic_DNA"/>
</dbReference>
<evidence type="ECO:0000256" key="2">
    <source>
        <dbReference type="ARBA" id="ARBA00022553"/>
    </source>
</evidence>
<evidence type="ECO:0000313" key="5">
    <source>
        <dbReference type="Proteomes" id="UP000605970"/>
    </source>
</evidence>
<dbReference type="SMART" id="SM00173">
    <property type="entry name" value="RAS"/>
    <property type="match status" value="1"/>
</dbReference>
<dbReference type="OrthoDB" id="5239715at2759"/>
<keyword evidence="5" id="KW-1185">Reference proteome</keyword>
<dbReference type="InterPro" id="IPR051641">
    <property type="entry name" value="RGK_GTP-binding_reg"/>
</dbReference>
<dbReference type="PANTHER" id="PTHR45775">
    <property type="entry name" value="RAD, GEM/KIR FAMILY MEMBER 2, ISOFORM C"/>
    <property type="match status" value="1"/>
</dbReference>
<dbReference type="PANTHER" id="PTHR45775:SF11">
    <property type="entry name" value="GTP-BINDING PROTEIN GEM"/>
    <property type="match status" value="1"/>
</dbReference>
<protein>
    <submittedName>
        <fullName evidence="4">Uncharacterized protein</fullName>
    </submittedName>
</protein>
<sequence length="457" mass="52576">MLQQFPHRSQSFRHRPRLSPNNLFKGKENNNNYLNNLTNYIDTTDNNNIELINNSTPERRRSTPTINRRASLRGGGLLINSNRLDTWPEPKQMSEAEERFLRLPDSADYTRVRQFNIDSKGAVISRGDSFRRKRINQNNNENINKKIINEDEQQQQQKQYLINERSSTRTSCSSSNISCSGGINSRIESSPEQKQIEGNKNNLIGNIYKICVIGESDVGKTSLIKQFISSSSYSDLDDYSQDNRLDNSVSVNIGGLECELKFVEINLNEIQNYFSSSLFNNFIGNFHLFLIVYSIDRKITFKFALKIIEQFRSIGCSLPIILVGNKADLERKRSVMENDVKNAMYTFDIAHFEISVALNHDIDDLLVGIVAQIKDSFQMNILTENENLFKKNKKIIPKTKELSPLKDSTTEDFQAAIRRFSRRKKRQMNVTSMNSDNGKCLNLFSKLRIWRKGSCSS</sequence>